<keyword evidence="7" id="KW-0005">Acetoin biosynthesis</keyword>
<keyword evidence="9" id="KW-1133">Transmembrane helix</keyword>
<evidence type="ECO:0000313" key="10">
    <source>
        <dbReference type="EMBL" id="RDC66241.1"/>
    </source>
</evidence>
<reference evidence="10 11" key="1">
    <citation type="submission" date="2018-04" db="EMBL/GenBank/DDBJ databases">
        <title>Adhaeribacter sp. HMF7616 genome sequencing and assembly.</title>
        <authorList>
            <person name="Kang H."/>
            <person name="Kang J."/>
            <person name="Cha I."/>
            <person name="Kim H."/>
            <person name="Joh K."/>
        </authorList>
    </citation>
    <scope>NUCLEOTIDE SEQUENCE [LARGE SCALE GENOMIC DNA]</scope>
    <source>
        <strain evidence="10 11">HMF7616</strain>
    </source>
</reference>
<evidence type="ECO:0000256" key="5">
    <source>
        <dbReference type="ARBA" id="ARBA00020164"/>
    </source>
</evidence>
<proteinExistence type="inferred from homology"/>
<comment type="caution">
    <text evidence="10">The sequence shown here is derived from an EMBL/GenBank/DDBJ whole genome shotgun (WGS) entry which is preliminary data.</text>
</comment>
<evidence type="ECO:0000256" key="8">
    <source>
        <dbReference type="ARBA" id="ARBA00023239"/>
    </source>
</evidence>
<evidence type="ECO:0000256" key="4">
    <source>
        <dbReference type="ARBA" id="ARBA00013204"/>
    </source>
</evidence>
<comment type="catalytic activity">
    <reaction evidence="1">
        <text>(2S)-2-acetolactate + H(+) = (R)-acetoin + CO2</text>
        <dbReference type="Rhea" id="RHEA:21580"/>
        <dbReference type="ChEBI" id="CHEBI:15378"/>
        <dbReference type="ChEBI" id="CHEBI:15686"/>
        <dbReference type="ChEBI" id="CHEBI:16526"/>
        <dbReference type="ChEBI" id="CHEBI:58476"/>
        <dbReference type="EC" id="4.1.1.5"/>
    </reaction>
</comment>
<dbReference type="SUPFAM" id="SSF117856">
    <property type="entry name" value="AF0104/ALDC/Ptd012-like"/>
    <property type="match status" value="1"/>
</dbReference>
<evidence type="ECO:0000256" key="9">
    <source>
        <dbReference type="SAM" id="Phobius"/>
    </source>
</evidence>
<keyword evidence="11" id="KW-1185">Reference proteome</keyword>
<feature type="transmembrane region" description="Helical" evidence="9">
    <location>
        <begin position="36"/>
        <end position="55"/>
    </location>
</feature>
<dbReference type="AlphaFoldDB" id="A0A369QMT8"/>
<dbReference type="GO" id="GO:0045151">
    <property type="term" value="P:acetoin biosynthetic process"/>
    <property type="evidence" value="ECO:0007669"/>
    <property type="project" value="UniProtKB-KW"/>
</dbReference>
<accession>A0A369QMT8</accession>
<evidence type="ECO:0000313" key="11">
    <source>
        <dbReference type="Proteomes" id="UP000253919"/>
    </source>
</evidence>
<evidence type="ECO:0000256" key="7">
    <source>
        <dbReference type="ARBA" id="ARBA00023061"/>
    </source>
</evidence>
<dbReference type="PANTHER" id="PTHR35524">
    <property type="entry name" value="ALPHA-ACETOLACTATE DECARBOXYLASE"/>
    <property type="match status" value="1"/>
</dbReference>
<keyword evidence="9" id="KW-0812">Transmembrane</keyword>
<gene>
    <name evidence="10" type="primary">alsD</name>
    <name evidence="10" type="ORF">AHMF7616_04872</name>
</gene>
<keyword evidence="9" id="KW-0472">Membrane</keyword>
<dbReference type="UniPathway" id="UPA00626">
    <property type="reaction ID" value="UER00678"/>
</dbReference>
<dbReference type="EMBL" id="QASA01000001">
    <property type="protein sequence ID" value="RDC66241.1"/>
    <property type="molecule type" value="Genomic_DNA"/>
</dbReference>
<dbReference type="Gene3D" id="3.30.1330.80">
    <property type="entry name" value="Hypothetical protein, similar to alpha- acetolactate decarboxylase, domain 2"/>
    <property type="match status" value="2"/>
</dbReference>
<dbReference type="GO" id="GO:0047605">
    <property type="term" value="F:acetolactate decarboxylase activity"/>
    <property type="evidence" value="ECO:0007669"/>
    <property type="project" value="UniProtKB-EC"/>
</dbReference>
<protein>
    <recommendedName>
        <fullName evidence="5">Alpha-acetolactate decarboxylase</fullName>
        <ecNumber evidence="4">4.1.1.5</ecNumber>
    </recommendedName>
</protein>
<dbReference type="NCBIfam" id="TIGR01252">
    <property type="entry name" value="acetolac_decarb"/>
    <property type="match status" value="1"/>
</dbReference>
<comment type="similarity">
    <text evidence="3">Belongs to the alpha-acetolactate decarboxylase family.</text>
</comment>
<dbReference type="Pfam" id="PF03306">
    <property type="entry name" value="AAL_decarboxy"/>
    <property type="match status" value="1"/>
</dbReference>
<dbReference type="PANTHER" id="PTHR35524:SF1">
    <property type="entry name" value="ALPHA-ACETOLACTATE DECARBOXYLASE"/>
    <property type="match status" value="1"/>
</dbReference>
<name>A0A369QMT8_9BACT</name>
<dbReference type="CDD" id="cd17299">
    <property type="entry name" value="acetolactate_decarboxylase"/>
    <property type="match status" value="1"/>
</dbReference>
<dbReference type="Proteomes" id="UP000253919">
    <property type="component" value="Unassembled WGS sequence"/>
</dbReference>
<comment type="pathway">
    <text evidence="2">Polyol metabolism; (R,R)-butane-2,3-diol biosynthesis; (R,R)-butane-2,3-diol from pyruvate: step 2/3.</text>
</comment>
<organism evidence="10 11">
    <name type="scientific">Adhaeribacter pallidiroseus</name>
    <dbReference type="NCBI Taxonomy" id="2072847"/>
    <lineage>
        <taxon>Bacteria</taxon>
        <taxon>Pseudomonadati</taxon>
        <taxon>Bacteroidota</taxon>
        <taxon>Cytophagia</taxon>
        <taxon>Cytophagales</taxon>
        <taxon>Hymenobacteraceae</taxon>
        <taxon>Adhaeribacter</taxon>
    </lineage>
</organism>
<evidence type="ECO:0000256" key="1">
    <source>
        <dbReference type="ARBA" id="ARBA00001784"/>
    </source>
</evidence>
<dbReference type="EC" id="4.1.1.5" evidence="4"/>
<sequence length="288" mass="32398">MRNQAVAGKILSVLLRTGFIQGLLSNPTKMTITPMHFIRLILLFTFFLNFNQVFAQKGVATTFSTIDALLAGLYEGTFTVKELKQRGNFGIGTFHSLNGELLMLNGKVYQIQADGSSQEVQDTTRIPWATVSFFQEGQQHHLPDDLTYTSFQKEMDKVLASPNLSYAIWVEGVFSIKVRSVPAQTKPYPKMTQIVDQQSVFNYQNIRGTLVGFRSPAYVKGINIPGFHLHFLSADGKRGGHVLDFIMERGTVQTEKYHELSLVLPTNKAFLEVDLVTDKTKDLQQVEK</sequence>
<keyword evidence="8 10" id="KW-0456">Lyase</keyword>
<evidence type="ECO:0000256" key="3">
    <source>
        <dbReference type="ARBA" id="ARBA00007106"/>
    </source>
</evidence>
<evidence type="ECO:0000256" key="2">
    <source>
        <dbReference type="ARBA" id="ARBA00005170"/>
    </source>
</evidence>
<dbReference type="InterPro" id="IPR005128">
    <property type="entry name" value="Acetolactate_a_deCO2ase"/>
</dbReference>
<keyword evidence="6" id="KW-0210">Decarboxylase</keyword>
<evidence type="ECO:0000256" key="6">
    <source>
        <dbReference type="ARBA" id="ARBA00022793"/>
    </source>
</evidence>